<name>A0ABS5NL39_TSUPA</name>
<gene>
    <name evidence="2" type="ORF">KFZ73_27660</name>
</gene>
<feature type="non-terminal residue" evidence="2">
    <location>
        <position position="91"/>
    </location>
</feature>
<keyword evidence="3" id="KW-1185">Reference proteome</keyword>
<proteinExistence type="predicted"/>
<feature type="non-terminal residue" evidence="2">
    <location>
        <position position="1"/>
    </location>
</feature>
<sequence>FAPAAGACYASQPAPDEALAQVDHELKAPVVRRGASCEGLSPEGERIPARASLVHAKRVPPCLDLGARRTSHTGDLSLGGIPPAAPSAALL</sequence>
<evidence type="ECO:0000256" key="1">
    <source>
        <dbReference type="SAM" id="MobiDB-lite"/>
    </source>
</evidence>
<comment type="caution">
    <text evidence="2">The sequence shown here is derived from an EMBL/GenBank/DDBJ whole genome shotgun (WGS) entry which is preliminary data.</text>
</comment>
<dbReference type="Proteomes" id="UP000676853">
    <property type="component" value="Unassembled WGS sequence"/>
</dbReference>
<dbReference type="EMBL" id="JAGXOE010000745">
    <property type="protein sequence ID" value="MBS4104998.1"/>
    <property type="molecule type" value="Genomic_DNA"/>
</dbReference>
<accession>A0ABS5NL39</accession>
<evidence type="ECO:0000313" key="2">
    <source>
        <dbReference type="EMBL" id="MBS4104998.1"/>
    </source>
</evidence>
<organism evidence="2 3">
    <name type="scientific">Tsukamurella paurometabola</name>
    <name type="common">Corynebacterium paurometabolum</name>
    <dbReference type="NCBI Taxonomy" id="2061"/>
    <lineage>
        <taxon>Bacteria</taxon>
        <taxon>Bacillati</taxon>
        <taxon>Actinomycetota</taxon>
        <taxon>Actinomycetes</taxon>
        <taxon>Mycobacteriales</taxon>
        <taxon>Tsukamurellaceae</taxon>
        <taxon>Tsukamurella</taxon>
    </lineage>
</organism>
<feature type="region of interest" description="Disordered" evidence="1">
    <location>
        <begin position="72"/>
        <end position="91"/>
    </location>
</feature>
<evidence type="ECO:0000313" key="3">
    <source>
        <dbReference type="Proteomes" id="UP000676853"/>
    </source>
</evidence>
<protein>
    <submittedName>
        <fullName evidence="2">LysR family transcriptional regulator</fullName>
    </submittedName>
</protein>
<reference evidence="2 3" key="1">
    <citation type="submission" date="2021-04" db="EMBL/GenBank/DDBJ databases">
        <title>Whole genome sequence analysis of a thiophenic sulfur metabolizing bacteria.</title>
        <authorList>
            <person name="Akhtar N."/>
            <person name="Akram J."/>
            <person name="Aslam A."/>
        </authorList>
    </citation>
    <scope>NUCLEOTIDE SEQUENCE [LARGE SCALE GENOMIC DNA]</scope>
    <source>
        <strain evidence="2 3">3OW</strain>
    </source>
</reference>